<dbReference type="PROSITE" id="PS50030">
    <property type="entry name" value="UBA"/>
    <property type="match status" value="1"/>
</dbReference>
<proteinExistence type="predicted"/>
<dbReference type="GO" id="GO:0043130">
    <property type="term" value="F:ubiquitin binding"/>
    <property type="evidence" value="ECO:0007669"/>
    <property type="project" value="InterPro"/>
</dbReference>
<dbReference type="AlphaFoldDB" id="A0A7J7LF71"/>
<feature type="domain" description="UBA" evidence="1">
    <location>
        <begin position="55"/>
        <end position="97"/>
    </location>
</feature>
<evidence type="ECO:0000313" key="2">
    <source>
        <dbReference type="EMBL" id="KAF6141212.1"/>
    </source>
</evidence>
<dbReference type="GO" id="GO:0043162">
    <property type="term" value="P:ubiquitin-dependent protein catabolic process via the multivesicular body sorting pathway"/>
    <property type="evidence" value="ECO:0007669"/>
    <property type="project" value="InterPro"/>
</dbReference>
<sequence length="99" mass="11300">METMIYEMHFWKPEIIRVISQGPGLDPIASKYIALELSREVVSLTISNYGDNPMKVHEFVIAYNVLREMGFQSNNIVEALAMYDNDTDTTLAYFLNSSS</sequence>
<dbReference type="Gene3D" id="1.20.120.1920">
    <property type="entry name" value="UBAP1 SOUBA domain"/>
    <property type="match status" value="1"/>
</dbReference>
<dbReference type="InterPro" id="IPR015940">
    <property type="entry name" value="UBA"/>
</dbReference>
<dbReference type="SUPFAM" id="SSF46934">
    <property type="entry name" value="UBA-like"/>
    <property type="match status" value="1"/>
</dbReference>
<name>A0A7J7LF71_9MAGN</name>
<dbReference type="InterPro" id="IPR042575">
    <property type="entry name" value="UBAP1_C"/>
</dbReference>
<dbReference type="OrthoDB" id="982301at2759"/>
<keyword evidence="3" id="KW-1185">Reference proteome</keyword>
<dbReference type="Proteomes" id="UP000541444">
    <property type="component" value="Unassembled WGS sequence"/>
</dbReference>
<dbReference type="PANTHER" id="PTHR15960">
    <property type="entry name" value="LD44032P"/>
    <property type="match status" value="1"/>
</dbReference>
<accession>A0A7J7LF71</accession>
<dbReference type="PANTHER" id="PTHR15960:SF5">
    <property type="entry name" value="LD44032P"/>
    <property type="match status" value="1"/>
</dbReference>
<gene>
    <name evidence="2" type="ORF">GIB67_024296</name>
</gene>
<evidence type="ECO:0000259" key="1">
    <source>
        <dbReference type="PROSITE" id="PS50030"/>
    </source>
</evidence>
<dbReference type="InterPro" id="IPR038870">
    <property type="entry name" value="UBAP1"/>
</dbReference>
<reference evidence="2 3" key="1">
    <citation type="journal article" date="2020" name="IScience">
        <title>Genome Sequencing of the Endangered Kingdonia uniflora (Circaeasteraceae, Ranunculales) Reveals Potential Mechanisms of Evolutionary Specialization.</title>
        <authorList>
            <person name="Sun Y."/>
            <person name="Deng T."/>
            <person name="Zhang A."/>
            <person name="Moore M.J."/>
            <person name="Landis J.B."/>
            <person name="Lin N."/>
            <person name="Zhang H."/>
            <person name="Zhang X."/>
            <person name="Huang J."/>
            <person name="Zhang X."/>
            <person name="Sun H."/>
            <person name="Wang H."/>
        </authorList>
    </citation>
    <scope>NUCLEOTIDE SEQUENCE [LARGE SCALE GENOMIC DNA]</scope>
    <source>
        <strain evidence="2">TB1705</strain>
        <tissue evidence="2">Leaf</tissue>
    </source>
</reference>
<evidence type="ECO:0000313" key="3">
    <source>
        <dbReference type="Proteomes" id="UP000541444"/>
    </source>
</evidence>
<dbReference type="EMBL" id="JACGCM010002329">
    <property type="protein sequence ID" value="KAF6141212.1"/>
    <property type="molecule type" value="Genomic_DNA"/>
</dbReference>
<dbReference type="GO" id="GO:0000813">
    <property type="term" value="C:ESCRT I complex"/>
    <property type="evidence" value="ECO:0007669"/>
    <property type="project" value="InterPro"/>
</dbReference>
<organism evidence="2 3">
    <name type="scientific">Kingdonia uniflora</name>
    <dbReference type="NCBI Taxonomy" id="39325"/>
    <lineage>
        <taxon>Eukaryota</taxon>
        <taxon>Viridiplantae</taxon>
        <taxon>Streptophyta</taxon>
        <taxon>Embryophyta</taxon>
        <taxon>Tracheophyta</taxon>
        <taxon>Spermatophyta</taxon>
        <taxon>Magnoliopsida</taxon>
        <taxon>Ranunculales</taxon>
        <taxon>Circaeasteraceae</taxon>
        <taxon>Kingdonia</taxon>
    </lineage>
</organism>
<dbReference type="InterPro" id="IPR009060">
    <property type="entry name" value="UBA-like_sf"/>
</dbReference>
<comment type="caution">
    <text evidence="2">The sequence shown here is derived from an EMBL/GenBank/DDBJ whole genome shotgun (WGS) entry which is preliminary data.</text>
</comment>
<protein>
    <recommendedName>
        <fullName evidence="1">UBA domain-containing protein</fullName>
    </recommendedName>
</protein>